<dbReference type="InterPro" id="IPR037523">
    <property type="entry name" value="VOC_core"/>
</dbReference>
<dbReference type="InterPro" id="IPR029068">
    <property type="entry name" value="Glyas_Bleomycin-R_OHBP_Dase"/>
</dbReference>
<name>A0AA41QN81_9HYPH</name>
<dbReference type="AlphaFoldDB" id="A0AA41QN81"/>
<reference evidence="2" key="1">
    <citation type="submission" date="2022-03" db="EMBL/GenBank/DDBJ databases">
        <title>The complete genome sequence of a Methyloterrigena soli.</title>
        <authorList>
            <person name="Zi Z."/>
        </authorList>
    </citation>
    <scope>NUCLEOTIDE SEQUENCE</scope>
    <source>
        <strain evidence="2">M48</strain>
    </source>
</reference>
<dbReference type="RefSeq" id="WP_281735847.1">
    <property type="nucleotide sequence ID" value="NZ_JAKETQ010000001.1"/>
</dbReference>
<keyword evidence="3" id="KW-1185">Reference proteome</keyword>
<dbReference type="EMBL" id="JALAZD010000001">
    <property type="protein sequence ID" value="MCI0127263.1"/>
    <property type="molecule type" value="Genomic_DNA"/>
</dbReference>
<dbReference type="PROSITE" id="PS51819">
    <property type="entry name" value="VOC"/>
    <property type="match status" value="1"/>
</dbReference>
<dbReference type="CDD" id="cd06587">
    <property type="entry name" value="VOC"/>
    <property type="match status" value="1"/>
</dbReference>
<proteinExistence type="predicted"/>
<dbReference type="InterPro" id="IPR004360">
    <property type="entry name" value="Glyas_Fos-R_dOase_dom"/>
</dbReference>
<evidence type="ECO:0000313" key="3">
    <source>
        <dbReference type="Proteomes" id="UP001156140"/>
    </source>
</evidence>
<organism evidence="2 3">
    <name type="scientific">Paradevosia shaoguanensis</name>
    <dbReference type="NCBI Taxonomy" id="1335043"/>
    <lineage>
        <taxon>Bacteria</taxon>
        <taxon>Pseudomonadati</taxon>
        <taxon>Pseudomonadota</taxon>
        <taxon>Alphaproteobacteria</taxon>
        <taxon>Hyphomicrobiales</taxon>
        <taxon>Devosiaceae</taxon>
        <taxon>Paradevosia</taxon>
    </lineage>
</organism>
<dbReference type="Proteomes" id="UP001156140">
    <property type="component" value="Unassembled WGS sequence"/>
</dbReference>
<gene>
    <name evidence="2" type="ORF">ML536_10540</name>
</gene>
<accession>A0AA41QN81</accession>
<sequence length="126" mass="13768">MRLNHLDLHVPDVARTVAVLTEHFGFRQEFARDGLVVLRDDASLELVISEPVPGFGTTDQLSIGAATYHIGFIVDVPEVVDEIYVRLGSADVQLARPPRAIRGGWLFYCTIPGGIQVEVGCRSIPA</sequence>
<comment type="caution">
    <text evidence="2">The sequence shown here is derived from an EMBL/GenBank/DDBJ whole genome shotgun (WGS) entry which is preliminary data.</text>
</comment>
<dbReference type="SUPFAM" id="SSF54593">
    <property type="entry name" value="Glyoxalase/Bleomycin resistance protein/Dihydroxybiphenyl dioxygenase"/>
    <property type="match status" value="1"/>
</dbReference>
<feature type="domain" description="VOC" evidence="1">
    <location>
        <begin position="2"/>
        <end position="122"/>
    </location>
</feature>
<dbReference type="Gene3D" id="3.10.180.10">
    <property type="entry name" value="2,3-Dihydroxybiphenyl 1,2-Dioxygenase, domain 1"/>
    <property type="match status" value="1"/>
</dbReference>
<protein>
    <submittedName>
        <fullName evidence="2">VOC family protein</fullName>
    </submittedName>
</protein>
<dbReference type="Pfam" id="PF00903">
    <property type="entry name" value="Glyoxalase"/>
    <property type="match status" value="1"/>
</dbReference>
<evidence type="ECO:0000313" key="2">
    <source>
        <dbReference type="EMBL" id="MCI0127263.1"/>
    </source>
</evidence>
<evidence type="ECO:0000259" key="1">
    <source>
        <dbReference type="PROSITE" id="PS51819"/>
    </source>
</evidence>